<dbReference type="Pfam" id="PF06224">
    <property type="entry name" value="AlkZ-like"/>
    <property type="match status" value="1"/>
</dbReference>
<dbReference type="PANTHER" id="PTHR38479">
    <property type="entry name" value="LMO0824 PROTEIN"/>
    <property type="match status" value="1"/>
</dbReference>
<dbReference type="Proteomes" id="UP000199092">
    <property type="component" value="Chromosome I"/>
</dbReference>
<dbReference type="PANTHER" id="PTHR38479:SF2">
    <property type="entry name" value="WINGED HELIX DNA-BINDING DOMAIN-CONTAINING PROTEIN"/>
    <property type="match status" value="1"/>
</dbReference>
<sequence>MTRLSADELARRTLVRQFPVVSGVDDAAVLELLDRLGPVQSQVPRSPFLTAASRLPGVERSTVRRLFEEHRLLKTSSLRGTVHTGVVAQYPGLDAVARRGRRGMVAAQLRLSRVTPEELLAELEAFAADAWRPRTEVVEHAGAWLAVHESAAVAASVTASPVAALLWGHSGLLRRPPDQRWETRTDVLHRRARSVVPGLPEPTFAVALAGLVRVHLGAVGPATRADLAFFCGTTLGAVDTAVADLGEALVRLDGPDGETFVDLAEPGPEGPGPVGVRLLPEFDALLVGFHGRHRTRFLDAEQLVEVWAKANGQFAPVVLREGRLVATWRTVAVRSSVRVEVRPLSRCRAPDEAELAEPAAAAARALGADLADVRVV</sequence>
<keyword evidence="1" id="KW-0238">DNA-binding</keyword>
<proteinExistence type="predicted"/>
<dbReference type="AlphaFoldDB" id="A0A1H1XA05"/>
<dbReference type="InterPro" id="IPR009351">
    <property type="entry name" value="AlkZ-like"/>
</dbReference>
<gene>
    <name evidence="1" type="ORF">SAMN04488543_2951</name>
</gene>
<name>A0A1H1XA05_9ACTN</name>
<dbReference type="GO" id="GO:0003677">
    <property type="term" value="F:DNA binding"/>
    <property type="evidence" value="ECO:0007669"/>
    <property type="project" value="UniProtKB-KW"/>
</dbReference>
<organism evidence="1 2">
    <name type="scientific">Friedmanniella luteola</name>
    <dbReference type="NCBI Taxonomy" id="546871"/>
    <lineage>
        <taxon>Bacteria</taxon>
        <taxon>Bacillati</taxon>
        <taxon>Actinomycetota</taxon>
        <taxon>Actinomycetes</taxon>
        <taxon>Propionibacteriales</taxon>
        <taxon>Nocardioidaceae</taxon>
        <taxon>Friedmanniella</taxon>
    </lineage>
</organism>
<accession>A0A1H1XA05</accession>
<dbReference type="STRING" id="546871.SAMN04488543_2951"/>
<evidence type="ECO:0000313" key="2">
    <source>
        <dbReference type="Proteomes" id="UP000199092"/>
    </source>
</evidence>
<dbReference type="OrthoDB" id="9148135at2"/>
<reference evidence="1 2" key="1">
    <citation type="submission" date="2016-10" db="EMBL/GenBank/DDBJ databases">
        <authorList>
            <person name="de Groot N.N."/>
        </authorList>
    </citation>
    <scope>NUCLEOTIDE SEQUENCE [LARGE SCALE GENOMIC DNA]</scope>
    <source>
        <strain evidence="1 2">DSM 21741</strain>
    </source>
</reference>
<dbReference type="RefSeq" id="WP_091413823.1">
    <property type="nucleotide sequence ID" value="NZ_LT629749.1"/>
</dbReference>
<protein>
    <submittedName>
        <fullName evidence="1">Winged helix DNA-binding domain-containing protein</fullName>
    </submittedName>
</protein>
<evidence type="ECO:0000313" key="1">
    <source>
        <dbReference type="EMBL" id="SDT06062.1"/>
    </source>
</evidence>
<keyword evidence="2" id="KW-1185">Reference proteome</keyword>
<dbReference type="EMBL" id="LT629749">
    <property type="protein sequence ID" value="SDT06062.1"/>
    <property type="molecule type" value="Genomic_DNA"/>
</dbReference>